<dbReference type="PANTHER" id="PTHR43496:SF1">
    <property type="entry name" value="POLYGALACTURONAN_RHAMNOGALACTURONAN TRANSPORT SYSTEM PERMEASE PROTEIN YTEP"/>
    <property type="match status" value="1"/>
</dbReference>
<comment type="subcellular location">
    <subcellularLocation>
        <location evidence="5">Cell membrane</location>
        <topology evidence="5">Multi-pass membrane protein</topology>
    </subcellularLocation>
    <subcellularLocation>
        <location evidence="1">Membrane</location>
        <topology evidence="1">Multi-pass membrane protein</topology>
    </subcellularLocation>
</comment>
<dbReference type="InterPro" id="IPR035906">
    <property type="entry name" value="MetI-like_sf"/>
</dbReference>
<dbReference type="EMBL" id="FXBB01000015">
    <property type="protein sequence ID" value="SMG30501.1"/>
    <property type="molecule type" value="Genomic_DNA"/>
</dbReference>
<feature type="transmembrane region" description="Helical" evidence="5">
    <location>
        <begin position="247"/>
        <end position="268"/>
    </location>
</feature>
<dbReference type="GO" id="GO:0055085">
    <property type="term" value="P:transmembrane transport"/>
    <property type="evidence" value="ECO:0007669"/>
    <property type="project" value="InterPro"/>
</dbReference>
<keyword evidence="4 5" id="KW-0472">Membrane</keyword>
<feature type="transmembrane region" description="Helical" evidence="5">
    <location>
        <begin position="367"/>
        <end position="387"/>
    </location>
</feature>
<feature type="transmembrane region" description="Helical" evidence="5">
    <location>
        <begin position="698"/>
        <end position="718"/>
    </location>
</feature>
<dbReference type="InterPro" id="IPR000515">
    <property type="entry name" value="MetI-like"/>
</dbReference>
<dbReference type="PANTHER" id="PTHR43496">
    <property type="entry name" value="PROTEIN LPLB"/>
    <property type="match status" value="1"/>
</dbReference>
<keyword evidence="8" id="KW-1185">Reference proteome</keyword>
<keyword evidence="5" id="KW-0813">Transport</keyword>
<evidence type="ECO:0000259" key="6">
    <source>
        <dbReference type="PROSITE" id="PS50928"/>
    </source>
</evidence>
<feature type="transmembrane region" description="Helical" evidence="5">
    <location>
        <begin position="586"/>
        <end position="603"/>
    </location>
</feature>
<evidence type="ECO:0000256" key="5">
    <source>
        <dbReference type="RuleBase" id="RU363032"/>
    </source>
</evidence>
<feature type="transmembrane region" description="Helical" evidence="5">
    <location>
        <begin position="7"/>
        <end position="25"/>
    </location>
</feature>
<proteinExistence type="inferred from homology"/>
<feature type="transmembrane region" description="Helical" evidence="5">
    <location>
        <begin position="323"/>
        <end position="346"/>
    </location>
</feature>
<feature type="transmembrane region" description="Helical" evidence="5">
    <location>
        <begin position="165"/>
        <end position="184"/>
    </location>
</feature>
<dbReference type="OrthoDB" id="725at2"/>
<dbReference type="Pfam" id="PF00528">
    <property type="entry name" value="BPD_transp_1"/>
    <property type="match status" value="2"/>
</dbReference>
<feature type="domain" description="ABC transmembrane type-1" evidence="6">
    <location>
        <begin position="243"/>
        <end position="443"/>
    </location>
</feature>
<dbReference type="PROSITE" id="PS50928">
    <property type="entry name" value="ABC_TM1"/>
    <property type="match status" value="2"/>
</dbReference>
<feature type="transmembrane region" description="Helical" evidence="5">
    <location>
        <begin position="473"/>
        <end position="493"/>
    </location>
</feature>
<reference evidence="8" key="1">
    <citation type="submission" date="2017-04" db="EMBL/GenBank/DDBJ databases">
        <authorList>
            <person name="Varghese N."/>
            <person name="Submissions S."/>
        </authorList>
    </citation>
    <scope>NUCLEOTIDE SEQUENCE [LARGE SCALE GENOMIC DNA]</scope>
    <source>
        <strain evidence="8">USBA 82</strain>
    </source>
</reference>
<dbReference type="RefSeq" id="WP_085544625.1">
    <property type="nucleotide sequence ID" value="NZ_FXBB01000015.1"/>
</dbReference>
<protein>
    <submittedName>
        <fullName evidence="7">Iron(III) transport system permease protein</fullName>
    </submittedName>
</protein>
<name>A0A1X7JRA8_9BACT</name>
<evidence type="ECO:0000313" key="7">
    <source>
        <dbReference type="EMBL" id="SMG30501.1"/>
    </source>
</evidence>
<organism evidence="7 8">
    <name type="scientific">Dethiosulfovibrio salsuginis</name>
    <dbReference type="NCBI Taxonomy" id="561720"/>
    <lineage>
        <taxon>Bacteria</taxon>
        <taxon>Thermotogati</taxon>
        <taxon>Synergistota</taxon>
        <taxon>Synergistia</taxon>
        <taxon>Synergistales</taxon>
        <taxon>Dethiosulfovibrionaceae</taxon>
        <taxon>Dethiosulfovibrio</taxon>
    </lineage>
</organism>
<comment type="similarity">
    <text evidence="5">Belongs to the binding-protein-dependent transport system permease family.</text>
</comment>
<dbReference type="STRING" id="561720.SAMN06275492_11516"/>
<gene>
    <name evidence="7" type="ORF">SAMN06275492_11516</name>
</gene>
<keyword evidence="2 5" id="KW-0812">Transmembrane</keyword>
<dbReference type="GO" id="GO:0005886">
    <property type="term" value="C:plasma membrane"/>
    <property type="evidence" value="ECO:0007669"/>
    <property type="project" value="UniProtKB-SubCell"/>
</dbReference>
<feature type="transmembrane region" description="Helical" evidence="5">
    <location>
        <begin position="529"/>
        <end position="550"/>
    </location>
</feature>
<dbReference type="CDD" id="cd06261">
    <property type="entry name" value="TM_PBP2"/>
    <property type="match status" value="2"/>
</dbReference>
<feature type="domain" description="ABC transmembrane type-1" evidence="6">
    <location>
        <begin position="524"/>
        <end position="714"/>
    </location>
</feature>
<feature type="transmembrane region" description="Helical" evidence="5">
    <location>
        <begin position="658"/>
        <end position="678"/>
    </location>
</feature>
<dbReference type="AlphaFoldDB" id="A0A1X7JRA8"/>
<evidence type="ECO:0000256" key="1">
    <source>
        <dbReference type="ARBA" id="ARBA00004141"/>
    </source>
</evidence>
<evidence type="ECO:0000256" key="3">
    <source>
        <dbReference type="ARBA" id="ARBA00022989"/>
    </source>
</evidence>
<feature type="transmembrane region" description="Helical" evidence="5">
    <location>
        <begin position="562"/>
        <end position="580"/>
    </location>
</feature>
<evidence type="ECO:0000256" key="4">
    <source>
        <dbReference type="ARBA" id="ARBA00023136"/>
    </source>
</evidence>
<feature type="transmembrane region" description="Helical" evidence="5">
    <location>
        <begin position="191"/>
        <end position="212"/>
    </location>
</feature>
<dbReference type="SUPFAM" id="SSF161098">
    <property type="entry name" value="MetI-like"/>
    <property type="match status" value="2"/>
</dbReference>
<evidence type="ECO:0000256" key="2">
    <source>
        <dbReference type="ARBA" id="ARBA00022692"/>
    </source>
</evidence>
<feature type="transmembrane region" description="Helical" evidence="5">
    <location>
        <begin position="424"/>
        <end position="442"/>
    </location>
</feature>
<accession>A0A1X7JRA8</accession>
<keyword evidence="3 5" id="KW-1133">Transmembrane helix</keyword>
<sequence>MFTKKRVWLVLLSIAIFALMDWWIVSNITGSFLSLQEGSRSQMMETTVESVPDQDVDGWIHRLMKGDRPFDLVYVQGLPGLDESVEVHGEGSILDYYSSSVGVGPFDRAVESVSYNEPFTFASSANWGDGPRQVVFAPVKDSEGYVSSMAVFAFPISGDLGYLRLVRGLGLLALAFFSVMIMVGQFSRDPFTGYVIFGLFAMVAVFVAYPLFEAVRLTFMKDGAFSLETWRSVLRGRQYMDALKGSISLGVLTATCSTLVGFLFAFILGRTRIAGKKFFGAMATLPVISPPFSLTLSVILLFGNNGLVTKQFLGLDGVSVYGLPGLVLVQTMGMFPIAFLTMAGILESIDSTLEDAAMDLSANKWTTFSTVTLPLAMPGILSAWLLVFTNSLADFANPLILSGSFRVLSVEAYMEVTGMNRLDTGAALSIMLLLPTLTAFLVQRFWVTRRSFVTVTGKPSGRLTELTSRPVKVALVTAMVLIVAFLLSLYGTIVAGCFVKNWGIDYSFSLENIVEAFQRGKTALMDTTMLAAMATPIAGITSMIAALMLVRRKFPGKRFLEALIMTPFALPGTLVGISYILAFNKAPIILVGTAAIIVINYVVRELPVGVEGGVASLRQIDPSIEEAAQDLGADSPTVFRTVVLPLIRPAFISSLSYTFVRAMTAVSAVIFLISARWYHLTVLIYNFSENLRFGLASVLATTLIVIVLGTFGLMRLLVRRNENLEKSLSL</sequence>
<dbReference type="Proteomes" id="UP000193355">
    <property type="component" value="Unassembled WGS sequence"/>
</dbReference>
<evidence type="ECO:0000313" key="8">
    <source>
        <dbReference type="Proteomes" id="UP000193355"/>
    </source>
</evidence>
<dbReference type="Gene3D" id="1.10.3720.10">
    <property type="entry name" value="MetI-like"/>
    <property type="match status" value="2"/>
</dbReference>
<feature type="transmembrane region" description="Helical" evidence="5">
    <location>
        <begin position="280"/>
        <end position="303"/>
    </location>
</feature>